<accession>D5XB26</accession>
<dbReference type="Proteomes" id="UP000002377">
    <property type="component" value="Chromosome"/>
</dbReference>
<gene>
    <name evidence="1" type="ordered locus">TherJR_0464</name>
</gene>
<dbReference type="KEGG" id="tjr:TherJR_0464"/>
<dbReference type="AlphaFoldDB" id="D5XB26"/>
<keyword evidence="2" id="KW-1185">Reference proteome</keyword>
<name>D5XB26_THEPJ</name>
<dbReference type="EMBL" id="CP002028">
    <property type="protein sequence ID" value="ADG81346.1"/>
    <property type="molecule type" value="Genomic_DNA"/>
</dbReference>
<evidence type="ECO:0000313" key="2">
    <source>
        <dbReference type="Proteomes" id="UP000002377"/>
    </source>
</evidence>
<protein>
    <submittedName>
        <fullName evidence="1">Uncharacterized protein</fullName>
    </submittedName>
</protein>
<reference evidence="1 2" key="1">
    <citation type="submission" date="2010-05" db="EMBL/GenBank/DDBJ databases">
        <title>Complete sequence of Thermincola sp. JR.</title>
        <authorList>
            <consortium name="US DOE Joint Genome Institute"/>
            <person name="Lucas S."/>
            <person name="Copeland A."/>
            <person name="Lapidus A."/>
            <person name="Cheng J.-F."/>
            <person name="Bruce D."/>
            <person name="Goodwin L."/>
            <person name="Pitluck S."/>
            <person name="Chertkov O."/>
            <person name="Detter J.C."/>
            <person name="Han C."/>
            <person name="Tapia R."/>
            <person name="Land M."/>
            <person name="Hauser L."/>
            <person name="Kyrpides N."/>
            <person name="Mikhailova N."/>
            <person name="Hazen T.C."/>
            <person name="Woyke T."/>
        </authorList>
    </citation>
    <scope>NUCLEOTIDE SEQUENCE [LARGE SCALE GENOMIC DNA]</scope>
    <source>
        <strain evidence="1 2">JR</strain>
    </source>
</reference>
<sequence length="89" mass="10302">MKTSRNWQLKKEDEPNGVNCFDCGISGEERGAWKCYKYNCTISETAKIHKDDCPYFISRILEEGESLTPHQHLLMIEQELSARHMKGPV</sequence>
<organism evidence="1 2">
    <name type="scientific">Thermincola potens (strain JR)</name>
    <dbReference type="NCBI Taxonomy" id="635013"/>
    <lineage>
        <taxon>Bacteria</taxon>
        <taxon>Bacillati</taxon>
        <taxon>Bacillota</taxon>
        <taxon>Clostridia</taxon>
        <taxon>Eubacteriales</taxon>
        <taxon>Thermincolaceae</taxon>
        <taxon>Thermincola</taxon>
    </lineage>
</organism>
<proteinExistence type="predicted"/>
<dbReference type="STRING" id="635013.TherJR_0464"/>
<dbReference type="eggNOG" id="ENOG5033N2B">
    <property type="taxonomic scope" value="Bacteria"/>
</dbReference>
<dbReference type="HOGENOM" id="CLU_2453639_0_0_9"/>
<evidence type="ECO:0000313" key="1">
    <source>
        <dbReference type="EMBL" id="ADG81346.1"/>
    </source>
</evidence>